<keyword evidence="7 13" id="KW-0547">Nucleotide-binding</keyword>
<evidence type="ECO:0000256" key="12">
    <source>
        <dbReference type="ARBA" id="ARBA00048679"/>
    </source>
</evidence>
<evidence type="ECO:0000259" key="16">
    <source>
        <dbReference type="PROSITE" id="PS50011"/>
    </source>
</evidence>
<dbReference type="InterPro" id="IPR021720">
    <property type="entry name" value="Malectin_dom"/>
</dbReference>
<comment type="catalytic activity">
    <reaction evidence="12">
        <text>L-seryl-[protein] + ATP = O-phospho-L-seryl-[protein] + ADP + H(+)</text>
        <dbReference type="Rhea" id="RHEA:17989"/>
        <dbReference type="Rhea" id="RHEA-COMP:9863"/>
        <dbReference type="Rhea" id="RHEA-COMP:11604"/>
        <dbReference type="ChEBI" id="CHEBI:15378"/>
        <dbReference type="ChEBI" id="CHEBI:29999"/>
        <dbReference type="ChEBI" id="CHEBI:30616"/>
        <dbReference type="ChEBI" id="CHEBI:83421"/>
        <dbReference type="ChEBI" id="CHEBI:456216"/>
        <dbReference type="EC" id="2.7.11.1"/>
    </reaction>
</comment>
<keyword evidence="5" id="KW-0808">Transferase</keyword>
<feature type="region of interest" description="Disordered" evidence="14">
    <location>
        <begin position="505"/>
        <end position="551"/>
    </location>
</feature>
<reference evidence="18" key="1">
    <citation type="submission" date="2013-09" db="EMBL/GenBank/DDBJ databases">
        <title>Corchorus olitorius genome sequencing.</title>
        <authorList>
            <person name="Alam M."/>
            <person name="Haque M.S."/>
            <person name="Islam M.S."/>
            <person name="Emdad E.M."/>
            <person name="Islam M.M."/>
            <person name="Ahmed B."/>
            <person name="Halim A."/>
            <person name="Hossen Q.M.M."/>
            <person name="Hossain M.Z."/>
            <person name="Ahmed R."/>
            <person name="Khan M.M."/>
            <person name="Islam R."/>
            <person name="Rashid M.M."/>
            <person name="Khan S.A."/>
            <person name="Rahman M.S."/>
            <person name="Alam M."/>
            <person name="Yahiya A.S."/>
            <person name="Khan M.S."/>
            <person name="Azam M.S."/>
            <person name="Haque T."/>
            <person name="Lashkar M.Z.H."/>
            <person name="Akhand A.I."/>
            <person name="Morshed G."/>
            <person name="Roy S."/>
            <person name="Uddin K.S."/>
            <person name="Rabeya T."/>
            <person name="Hossain A.S."/>
            <person name="Chowdhury A."/>
            <person name="Snigdha A.R."/>
            <person name="Mortoza M.S."/>
            <person name="Matin S.A."/>
            <person name="Hoque S.M.E."/>
            <person name="Islam M.K."/>
            <person name="Roy D.K."/>
            <person name="Haider R."/>
            <person name="Moosa M.M."/>
            <person name="Elias S.M."/>
            <person name="Hasan A.M."/>
            <person name="Jahan S."/>
            <person name="Shafiuddin M."/>
            <person name="Mahmood N."/>
            <person name="Shommy N.S."/>
        </authorList>
    </citation>
    <scope>NUCLEOTIDE SEQUENCE [LARGE SCALE GENOMIC DNA]</scope>
    <source>
        <strain evidence="18">cv. O-4</strain>
    </source>
</reference>
<keyword evidence="10" id="KW-0325">Glycoprotein</keyword>
<evidence type="ECO:0000256" key="9">
    <source>
        <dbReference type="ARBA" id="ARBA00023170"/>
    </source>
</evidence>
<evidence type="ECO:0000256" key="1">
    <source>
        <dbReference type="ARBA" id="ARBA00004479"/>
    </source>
</evidence>
<dbReference type="STRING" id="93759.A0A1R3L053"/>
<dbReference type="EMBL" id="AWUE01007315">
    <property type="protein sequence ID" value="OMP12726.1"/>
    <property type="molecule type" value="Genomic_DNA"/>
</dbReference>
<dbReference type="FunFam" id="3.30.200.20:FF:000140">
    <property type="entry name" value="Leucine-rich repeat receptor-like protein kinase"/>
    <property type="match status" value="1"/>
</dbReference>
<feature type="domain" description="Protein kinase" evidence="16">
    <location>
        <begin position="290"/>
        <end position="551"/>
    </location>
</feature>
<dbReference type="InterPro" id="IPR001245">
    <property type="entry name" value="Ser-Thr/Tyr_kinase_cat_dom"/>
</dbReference>
<protein>
    <recommendedName>
        <fullName evidence="2">non-specific serine/threonine protein kinase</fullName>
        <ecNumber evidence="2">2.7.11.1</ecNumber>
    </recommendedName>
</protein>
<organism evidence="17 18">
    <name type="scientific">Corchorus olitorius</name>
    <dbReference type="NCBI Taxonomy" id="93759"/>
    <lineage>
        <taxon>Eukaryota</taxon>
        <taxon>Viridiplantae</taxon>
        <taxon>Streptophyta</taxon>
        <taxon>Embryophyta</taxon>
        <taxon>Tracheophyta</taxon>
        <taxon>Spermatophyta</taxon>
        <taxon>Magnoliopsida</taxon>
        <taxon>eudicotyledons</taxon>
        <taxon>Gunneridae</taxon>
        <taxon>Pentapetalae</taxon>
        <taxon>rosids</taxon>
        <taxon>malvids</taxon>
        <taxon>Malvales</taxon>
        <taxon>Malvaceae</taxon>
        <taxon>Grewioideae</taxon>
        <taxon>Apeibeae</taxon>
        <taxon>Corchorus</taxon>
    </lineage>
</organism>
<dbReference type="OrthoDB" id="663146at2759"/>
<comment type="catalytic activity">
    <reaction evidence="11">
        <text>L-threonyl-[protein] + ATP = O-phospho-L-threonyl-[protein] + ADP + H(+)</text>
        <dbReference type="Rhea" id="RHEA:46608"/>
        <dbReference type="Rhea" id="RHEA-COMP:11060"/>
        <dbReference type="Rhea" id="RHEA-COMP:11605"/>
        <dbReference type="ChEBI" id="CHEBI:15378"/>
        <dbReference type="ChEBI" id="CHEBI:30013"/>
        <dbReference type="ChEBI" id="CHEBI:30616"/>
        <dbReference type="ChEBI" id="CHEBI:61977"/>
        <dbReference type="ChEBI" id="CHEBI:456216"/>
        <dbReference type="EC" id="2.7.11.1"/>
    </reaction>
</comment>
<keyword evidence="15" id="KW-0812">Transmembrane</keyword>
<dbReference type="EC" id="2.7.11.1" evidence="2"/>
<evidence type="ECO:0000256" key="4">
    <source>
        <dbReference type="ARBA" id="ARBA00022553"/>
    </source>
</evidence>
<accession>A0A1R3L053</accession>
<evidence type="ECO:0000256" key="11">
    <source>
        <dbReference type="ARBA" id="ARBA00047899"/>
    </source>
</evidence>
<evidence type="ECO:0000313" key="17">
    <source>
        <dbReference type="EMBL" id="OMP12726.1"/>
    </source>
</evidence>
<keyword evidence="4" id="KW-0597">Phosphoprotein</keyword>
<dbReference type="Pfam" id="PF07714">
    <property type="entry name" value="PK_Tyr_Ser-Thr"/>
    <property type="match status" value="1"/>
</dbReference>
<name>A0A1R3L053_9ROSI</name>
<feature type="transmembrane region" description="Helical" evidence="15">
    <location>
        <begin position="233"/>
        <end position="256"/>
    </location>
</feature>
<dbReference type="InterPro" id="IPR000719">
    <property type="entry name" value="Prot_kinase_dom"/>
</dbReference>
<evidence type="ECO:0000256" key="6">
    <source>
        <dbReference type="ARBA" id="ARBA00022729"/>
    </source>
</evidence>
<dbReference type="PANTHER" id="PTHR48006:SF34">
    <property type="entry name" value="OS08G0203700 PROTEIN"/>
    <property type="match status" value="1"/>
</dbReference>
<dbReference type="SUPFAM" id="SSF56112">
    <property type="entry name" value="Protein kinase-like (PK-like)"/>
    <property type="match status" value="1"/>
</dbReference>
<evidence type="ECO:0000256" key="7">
    <source>
        <dbReference type="ARBA" id="ARBA00022741"/>
    </source>
</evidence>
<dbReference type="PROSITE" id="PS50011">
    <property type="entry name" value="PROTEIN_KINASE_DOM"/>
    <property type="match status" value="1"/>
</dbReference>
<dbReference type="Proteomes" id="UP000187203">
    <property type="component" value="Unassembled WGS sequence"/>
</dbReference>
<dbReference type="InterPro" id="IPR011009">
    <property type="entry name" value="Kinase-like_dom_sf"/>
</dbReference>
<dbReference type="GO" id="GO:0004674">
    <property type="term" value="F:protein serine/threonine kinase activity"/>
    <property type="evidence" value="ECO:0007669"/>
    <property type="project" value="UniProtKB-KW"/>
</dbReference>
<dbReference type="GO" id="GO:0005524">
    <property type="term" value="F:ATP binding"/>
    <property type="evidence" value="ECO:0007669"/>
    <property type="project" value="UniProtKB-UniRule"/>
</dbReference>
<evidence type="ECO:0000256" key="15">
    <source>
        <dbReference type="SAM" id="Phobius"/>
    </source>
</evidence>
<keyword evidence="18" id="KW-1185">Reference proteome</keyword>
<keyword evidence="8 13" id="KW-0067">ATP-binding</keyword>
<keyword evidence="15" id="KW-0472">Membrane</keyword>
<evidence type="ECO:0000256" key="2">
    <source>
        <dbReference type="ARBA" id="ARBA00012513"/>
    </source>
</evidence>
<keyword evidence="9" id="KW-0675">Receptor</keyword>
<feature type="binding site" evidence="13">
    <location>
        <position position="318"/>
    </location>
    <ligand>
        <name>ATP</name>
        <dbReference type="ChEBI" id="CHEBI:30616"/>
    </ligand>
</feature>
<dbReference type="GO" id="GO:0005886">
    <property type="term" value="C:plasma membrane"/>
    <property type="evidence" value="ECO:0007669"/>
    <property type="project" value="TreeGrafter"/>
</dbReference>
<gene>
    <name evidence="17" type="ORF">COLO4_02828</name>
</gene>
<keyword evidence="6" id="KW-0732">Signal</keyword>
<dbReference type="Pfam" id="PF11721">
    <property type="entry name" value="Malectin"/>
    <property type="match status" value="1"/>
</dbReference>
<evidence type="ECO:0000256" key="8">
    <source>
        <dbReference type="ARBA" id="ARBA00022840"/>
    </source>
</evidence>
<evidence type="ECO:0000256" key="5">
    <source>
        <dbReference type="ARBA" id="ARBA00022679"/>
    </source>
</evidence>
<dbReference type="PANTHER" id="PTHR48006">
    <property type="entry name" value="LEUCINE-RICH REPEAT-CONTAINING PROTEIN DDB_G0281931-RELATED"/>
    <property type="match status" value="1"/>
</dbReference>
<sequence length="551" mass="61163">MSYSLVFCHHISQNYNLYKSYANFAIKCGGPQKIYNGIVFEAENTTLNPATFNVTGTQKWAVSNAGLFADRENQTFVENTLVQVTSTGTPELYQNSRISPGSLRYYGLGLENGNYTITLYFAETGFPSRSTRTWKSLARRVFDVYIQGTRRLRDFDISKEAGGVEKATTRNFTIHVTDNHFEIHLFWAGKGTCCTPVQGYYGPLISAINVVPNFKPTVSGLPLGITRDKNHTALAVGIAVPVAVMALILVSAIIYFKSRKEDDDEEVLLGIGPRPNTFSYAELKAATEDFSPSNKLGEGGFGAVFKGTLSDGRVVAVKQLLREANQGKCQFVTEIATISAVQHRNLVKLYGCCIEGNRRLLVYEYLENKSLDQALFEYAMRGHLTEKADVFGFGVVAMEILSGRPNSSNNLQNQRFFLLDWAWTLHENNQSLGMMDPSLVKFDEHEALRVLGVALLCTQASPNMRPPMSRVVAMLAGDAEVSSVMTKPSYITDWDFNDETGTFVRKSDQQTSSASEYNSDNKSTQNKTFNEAPEHSPIHVTNFSDIVGEGR</sequence>
<dbReference type="InterPro" id="IPR017441">
    <property type="entry name" value="Protein_kinase_ATP_BS"/>
</dbReference>
<comment type="caution">
    <text evidence="17">The sequence shown here is derived from an EMBL/GenBank/DDBJ whole genome shotgun (WGS) entry which is preliminary data.</text>
</comment>
<dbReference type="InterPro" id="IPR051824">
    <property type="entry name" value="LRR_Rcpt-Like_S/T_Kinase"/>
</dbReference>
<evidence type="ECO:0000256" key="13">
    <source>
        <dbReference type="PROSITE-ProRule" id="PRU10141"/>
    </source>
</evidence>
<evidence type="ECO:0000313" key="18">
    <source>
        <dbReference type="Proteomes" id="UP000187203"/>
    </source>
</evidence>
<dbReference type="Gene3D" id="1.10.510.10">
    <property type="entry name" value="Transferase(Phosphotransferase) domain 1"/>
    <property type="match status" value="1"/>
</dbReference>
<feature type="compositionally biased region" description="Polar residues" evidence="14">
    <location>
        <begin position="509"/>
        <end position="529"/>
    </location>
</feature>
<dbReference type="Gene3D" id="2.60.120.430">
    <property type="entry name" value="Galactose-binding lectin"/>
    <property type="match status" value="1"/>
</dbReference>
<proteinExistence type="predicted"/>
<dbReference type="Gene3D" id="3.30.200.20">
    <property type="entry name" value="Phosphorylase Kinase, domain 1"/>
    <property type="match status" value="1"/>
</dbReference>
<dbReference type="PROSITE" id="PS00107">
    <property type="entry name" value="PROTEIN_KINASE_ATP"/>
    <property type="match status" value="1"/>
</dbReference>
<keyword evidence="3" id="KW-0723">Serine/threonine-protein kinase</keyword>
<keyword evidence="15" id="KW-1133">Transmembrane helix</keyword>
<comment type="subcellular location">
    <subcellularLocation>
        <location evidence="1">Membrane</location>
        <topology evidence="1">Single-pass type I membrane protein</topology>
    </subcellularLocation>
</comment>
<keyword evidence="3" id="KW-0418">Kinase</keyword>
<evidence type="ECO:0000256" key="14">
    <source>
        <dbReference type="SAM" id="MobiDB-lite"/>
    </source>
</evidence>
<evidence type="ECO:0000256" key="10">
    <source>
        <dbReference type="ARBA" id="ARBA00023180"/>
    </source>
</evidence>
<evidence type="ECO:0000256" key="3">
    <source>
        <dbReference type="ARBA" id="ARBA00022527"/>
    </source>
</evidence>
<dbReference type="AlphaFoldDB" id="A0A1R3L053"/>